<evidence type="ECO:0000256" key="6">
    <source>
        <dbReference type="ARBA" id="ARBA00023228"/>
    </source>
</evidence>
<proteinExistence type="inferred from homology"/>
<evidence type="ECO:0000256" key="7">
    <source>
        <dbReference type="ARBA" id="ARBA00040976"/>
    </source>
</evidence>
<dbReference type="GO" id="GO:0005975">
    <property type="term" value="P:carbohydrate metabolic process"/>
    <property type="evidence" value="ECO:0007669"/>
    <property type="project" value="InterPro"/>
</dbReference>
<comment type="subcellular location">
    <subcellularLocation>
        <location evidence="1">Lysosome</location>
    </subcellularLocation>
    <subcellularLocation>
        <location evidence="2">Secreted</location>
    </subcellularLocation>
</comment>
<dbReference type="SUPFAM" id="SSF51445">
    <property type="entry name" value="(Trans)glycosidases"/>
    <property type="match status" value="1"/>
</dbReference>
<keyword evidence="6" id="KW-0458">Lysosome</keyword>
<keyword evidence="5" id="KW-0732">Signal</keyword>
<evidence type="ECO:0000313" key="11">
    <source>
        <dbReference type="EMBL" id="KAG9448333.1"/>
    </source>
</evidence>
<dbReference type="GO" id="GO:0005576">
    <property type="term" value="C:extracellular region"/>
    <property type="evidence" value="ECO:0007669"/>
    <property type="project" value="UniProtKB-SubCell"/>
</dbReference>
<dbReference type="PROSITE" id="PS51910">
    <property type="entry name" value="GH18_2"/>
    <property type="match status" value="1"/>
</dbReference>
<dbReference type="InterPro" id="IPR029070">
    <property type="entry name" value="Chitinase_insertion_sf"/>
</dbReference>
<feature type="domain" description="GH18" evidence="10">
    <location>
        <begin position="106"/>
        <end position="433"/>
    </location>
</feature>
<protein>
    <recommendedName>
        <fullName evidence="7">Chitinase domain-containing protein 1</fullName>
    </recommendedName>
</protein>
<dbReference type="PANTHER" id="PTHR46066:SF2">
    <property type="entry name" value="CHITINASE DOMAIN-CONTAINING PROTEIN 1"/>
    <property type="match status" value="1"/>
</dbReference>
<feature type="region of interest" description="Disordered" evidence="8">
    <location>
        <begin position="1"/>
        <end position="31"/>
    </location>
</feature>
<feature type="transmembrane region" description="Helical" evidence="9">
    <location>
        <begin position="40"/>
        <end position="60"/>
    </location>
</feature>
<keyword evidence="9" id="KW-1133">Transmembrane helix</keyword>
<keyword evidence="9" id="KW-0812">Transmembrane</keyword>
<name>A0AAV7EHT9_ARIFI</name>
<evidence type="ECO:0000256" key="4">
    <source>
        <dbReference type="ARBA" id="ARBA00022525"/>
    </source>
</evidence>
<evidence type="ECO:0000256" key="3">
    <source>
        <dbReference type="ARBA" id="ARBA00009336"/>
    </source>
</evidence>
<dbReference type="Pfam" id="PF00704">
    <property type="entry name" value="Glyco_hydro_18"/>
    <property type="match status" value="1"/>
</dbReference>
<sequence length="433" mass="48901">MPRAKRRTLRSPADPGQTDRPEPPLRRVESGRATSRQSSLLYFFIGLFLPLVFLAVYRFIYSSPIKSSSDLSVYERGLVKTDTSSDEILAESSKVKENASRRHLPLPVLAYITPWNARGYEMAKKFVSKFTHISPVWYELKSEGSKLLLEGRHNADTGWMADLRMKGDPLILPRVVLEAYPGELLRKKNQWEKAIHLILKECEELSYDGIVLESWSRWAAYGILQEPDLRSMALEFIKRLGKALHSVSPKGDSGRHLELIYVIPAPHTENLGSYDFGPNDFQTLSADIDGFSLMTYDFSGPNSPGPNAPLDWIRSSLQIILHNSNNGDQSHGHKIFLGINFYGNDFVLSKGAGGGAVTGGDYLSLLKKYKPVIQWGEKFQEHYFIYSVDNAQHAVFYPSLMSITMRLDEARAWGVGLSIWEIGQGLDYFFDLL</sequence>
<keyword evidence="12" id="KW-1185">Reference proteome</keyword>
<dbReference type="Gene3D" id="3.10.50.10">
    <property type="match status" value="1"/>
</dbReference>
<dbReference type="AlphaFoldDB" id="A0AAV7EHT9"/>
<keyword evidence="9" id="KW-0472">Membrane</keyword>
<dbReference type="Gene3D" id="3.20.20.80">
    <property type="entry name" value="Glycosidases"/>
    <property type="match status" value="1"/>
</dbReference>
<dbReference type="CDD" id="cd02876">
    <property type="entry name" value="GH18_SI-CLP"/>
    <property type="match status" value="1"/>
</dbReference>
<evidence type="ECO:0000256" key="5">
    <source>
        <dbReference type="ARBA" id="ARBA00022729"/>
    </source>
</evidence>
<dbReference type="EMBL" id="JAINDJ010000005">
    <property type="protein sequence ID" value="KAG9448333.1"/>
    <property type="molecule type" value="Genomic_DNA"/>
</dbReference>
<gene>
    <name evidence="11" type="ORF">H6P81_014461</name>
</gene>
<evidence type="ECO:0000256" key="2">
    <source>
        <dbReference type="ARBA" id="ARBA00004613"/>
    </source>
</evidence>
<accession>A0AAV7EHT9</accession>
<dbReference type="PANTHER" id="PTHR46066">
    <property type="entry name" value="CHITINASE DOMAIN-CONTAINING PROTEIN 1 FAMILY MEMBER"/>
    <property type="match status" value="1"/>
</dbReference>
<dbReference type="SMART" id="SM00636">
    <property type="entry name" value="Glyco_18"/>
    <property type="match status" value="1"/>
</dbReference>
<comment type="caution">
    <text evidence="11">The sequence shown here is derived from an EMBL/GenBank/DDBJ whole genome shotgun (WGS) entry which is preliminary data.</text>
</comment>
<dbReference type="InterPro" id="IPR001223">
    <property type="entry name" value="Glyco_hydro18_cat"/>
</dbReference>
<dbReference type="InterPro" id="IPR017853">
    <property type="entry name" value="GH"/>
</dbReference>
<organism evidence="11 12">
    <name type="scientific">Aristolochia fimbriata</name>
    <name type="common">White veined hardy Dutchman's pipe vine</name>
    <dbReference type="NCBI Taxonomy" id="158543"/>
    <lineage>
        <taxon>Eukaryota</taxon>
        <taxon>Viridiplantae</taxon>
        <taxon>Streptophyta</taxon>
        <taxon>Embryophyta</taxon>
        <taxon>Tracheophyta</taxon>
        <taxon>Spermatophyta</taxon>
        <taxon>Magnoliopsida</taxon>
        <taxon>Magnoliidae</taxon>
        <taxon>Piperales</taxon>
        <taxon>Aristolochiaceae</taxon>
        <taxon>Aristolochia</taxon>
    </lineage>
</organism>
<evidence type="ECO:0000256" key="9">
    <source>
        <dbReference type="SAM" id="Phobius"/>
    </source>
</evidence>
<dbReference type="InterPro" id="IPR011583">
    <property type="entry name" value="Chitinase_II/V-like_cat"/>
</dbReference>
<keyword evidence="4" id="KW-0964">Secreted</keyword>
<evidence type="ECO:0000259" key="10">
    <source>
        <dbReference type="PROSITE" id="PS51910"/>
    </source>
</evidence>
<evidence type="ECO:0000313" key="12">
    <source>
        <dbReference type="Proteomes" id="UP000825729"/>
    </source>
</evidence>
<evidence type="ECO:0000256" key="1">
    <source>
        <dbReference type="ARBA" id="ARBA00004371"/>
    </source>
</evidence>
<comment type="similarity">
    <text evidence="3">Belongs to the glycosyl hydrolase 18 family.</text>
</comment>
<dbReference type="GO" id="GO:0005764">
    <property type="term" value="C:lysosome"/>
    <property type="evidence" value="ECO:0007669"/>
    <property type="project" value="UniProtKB-SubCell"/>
</dbReference>
<dbReference type="GO" id="GO:0008061">
    <property type="term" value="F:chitin binding"/>
    <property type="evidence" value="ECO:0007669"/>
    <property type="project" value="InterPro"/>
</dbReference>
<reference evidence="11 12" key="1">
    <citation type="submission" date="2021-07" db="EMBL/GenBank/DDBJ databases">
        <title>The Aristolochia fimbriata genome: insights into angiosperm evolution, floral development and chemical biosynthesis.</title>
        <authorList>
            <person name="Jiao Y."/>
        </authorList>
    </citation>
    <scope>NUCLEOTIDE SEQUENCE [LARGE SCALE GENOMIC DNA]</scope>
    <source>
        <strain evidence="11">IBCAS-2021</strain>
        <tissue evidence="11">Leaf</tissue>
    </source>
</reference>
<feature type="compositionally biased region" description="Basic and acidic residues" evidence="8">
    <location>
        <begin position="17"/>
        <end position="30"/>
    </location>
</feature>
<dbReference type="GO" id="GO:0070492">
    <property type="term" value="F:oligosaccharide binding"/>
    <property type="evidence" value="ECO:0007669"/>
    <property type="project" value="TreeGrafter"/>
</dbReference>
<dbReference type="FunFam" id="3.10.50.10:FF:000002">
    <property type="entry name" value="Chitinase domain-containing protein 1"/>
    <property type="match status" value="1"/>
</dbReference>
<dbReference type="Proteomes" id="UP000825729">
    <property type="component" value="Unassembled WGS sequence"/>
</dbReference>
<dbReference type="GO" id="GO:0012505">
    <property type="term" value="C:endomembrane system"/>
    <property type="evidence" value="ECO:0007669"/>
    <property type="project" value="TreeGrafter"/>
</dbReference>
<evidence type="ECO:0000256" key="8">
    <source>
        <dbReference type="SAM" id="MobiDB-lite"/>
    </source>
</evidence>